<dbReference type="AlphaFoldDB" id="A0A917KFI1"/>
<dbReference type="PANTHER" id="PTHR41252:SF1">
    <property type="entry name" value="BLR2505 PROTEIN"/>
    <property type="match status" value="1"/>
</dbReference>
<dbReference type="Pfam" id="PF12680">
    <property type="entry name" value="SnoaL_2"/>
    <property type="match status" value="1"/>
</dbReference>
<dbReference type="RefSeq" id="WP_188966527.1">
    <property type="nucleotide sequence ID" value="NZ_BMKW01000003.1"/>
</dbReference>
<dbReference type="EMBL" id="BMKW01000003">
    <property type="protein sequence ID" value="GGJ09971.1"/>
    <property type="molecule type" value="Genomic_DNA"/>
</dbReference>
<dbReference type="InterPro" id="IPR032710">
    <property type="entry name" value="NTF2-like_dom_sf"/>
</dbReference>
<reference evidence="2" key="2">
    <citation type="submission" date="2020-09" db="EMBL/GenBank/DDBJ databases">
        <authorList>
            <person name="Sun Q."/>
            <person name="Zhou Y."/>
        </authorList>
    </citation>
    <scope>NUCLEOTIDE SEQUENCE</scope>
    <source>
        <strain evidence="2">CGMCC 1.3617</strain>
    </source>
</reference>
<keyword evidence="3" id="KW-1185">Reference proteome</keyword>
<evidence type="ECO:0000313" key="2">
    <source>
        <dbReference type="EMBL" id="GGJ09971.1"/>
    </source>
</evidence>
<sequence length="137" mass="15456">MAEDLTERNRGRVREIYAAYLRGDMGFLMDALTDDICWASGGDEAAAPWCGQRRGRAAVQEYFAALAGECEIIDYRIGQVIADGDWVAVTATLRARYHHSGAERQIEKVDVIQLRDGQVCDFREYYDASQMAADLRR</sequence>
<dbReference type="InterPro" id="IPR037401">
    <property type="entry name" value="SnoaL-like"/>
</dbReference>
<dbReference type="Proteomes" id="UP000661507">
    <property type="component" value="Unassembled WGS sequence"/>
</dbReference>
<protein>
    <recommendedName>
        <fullName evidence="1">SnoaL-like domain-containing protein</fullName>
    </recommendedName>
</protein>
<comment type="caution">
    <text evidence="2">The sequence shown here is derived from an EMBL/GenBank/DDBJ whole genome shotgun (WGS) entry which is preliminary data.</text>
</comment>
<dbReference type="SUPFAM" id="SSF54427">
    <property type="entry name" value="NTF2-like"/>
    <property type="match status" value="1"/>
</dbReference>
<reference evidence="2" key="1">
    <citation type="journal article" date="2014" name="Int. J. Syst. Evol. Microbiol.">
        <title>Complete genome sequence of Corynebacterium casei LMG S-19264T (=DSM 44701T), isolated from a smear-ripened cheese.</title>
        <authorList>
            <consortium name="US DOE Joint Genome Institute (JGI-PGF)"/>
            <person name="Walter F."/>
            <person name="Albersmeier A."/>
            <person name="Kalinowski J."/>
            <person name="Ruckert C."/>
        </authorList>
    </citation>
    <scope>NUCLEOTIDE SEQUENCE</scope>
    <source>
        <strain evidence="2">CGMCC 1.3617</strain>
    </source>
</reference>
<feature type="domain" description="SnoaL-like" evidence="1">
    <location>
        <begin position="13"/>
        <end position="120"/>
    </location>
</feature>
<accession>A0A917KFI1</accession>
<evidence type="ECO:0000313" key="3">
    <source>
        <dbReference type="Proteomes" id="UP000661507"/>
    </source>
</evidence>
<evidence type="ECO:0000259" key="1">
    <source>
        <dbReference type="Pfam" id="PF12680"/>
    </source>
</evidence>
<name>A0A917KFI1_9PROT</name>
<proteinExistence type="predicted"/>
<dbReference type="PANTHER" id="PTHR41252">
    <property type="entry name" value="BLR2505 PROTEIN"/>
    <property type="match status" value="1"/>
</dbReference>
<dbReference type="Gene3D" id="3.10.450.50">
    <property type="match status" value="1"/>
</dbReference>
<organism evidence="2 3">
    <name type="scientific">Neoroseomonas lacus</name>
    <dbReference type="NCBI Taxonomy" id="287609"/>
    <lineage>
        <taxon>Bacteria</taxon>
        <taxon>Pseudomonadati</taxon>
        <taxon>Pseudomonadota</taxon>
        <taxon>Alphaproteobacteria</taxon>
        <taxon>Acetobacterales</taxon>
        <taxon>Acetobacteraceae</taxon>
        <taxon>Neoroseomonas</taxon>
    </lineage>
</organism>
<gene>
    <name evidence="2" type="ORF">GCM10011320_16290</name>
</gene>